<evidence type="ECO:0000313" key="2">
    <source>
        <dbReference type="EMBL" id="MPC55051.1"/>
    </source>
</evidence>
<gene>
    <name evidence="2" type="ORF">E2C01_048983</name>
</gene>
<evidence type="ECO:0000256" key="1">
    <source>
        <dbReference type="SAM" id="MobiDB-lite"/>
    </source>
</evidence>
<name>A0A5B7G523_PORTR</name>
<dbReference type="AlphaFoldDB" id="A0A5B7G523"/>
<protein>
    <submittedName>
        <fullName evidence="2">Uncharacterized protein</fullName>
    </submittedName>
</protein>
<dbReference type="EMBL" id="VSRR010012847">
    <property type="protein sequence ID" value="MPC55051.1"/>
    <property type="molecule type" value="Genomic_DNA"/>
</dbReference>
<accession>A0A5B7G523</accession>
<comment type="caution">
    <text evidence="2">The sequence shown here is derived from an EMBL/GenBank/DDBJ whole genome shotgun (WGS) entry which is preliminary data.</text>
</comment>
<sequence>MMRKTIVRGTPGRREGGRKNRNRFIMLPGSPRIWTHFLHQATHFVSPAGFRGASGHEVKLLQGSGGWVAKLLHADDISITVNADDE</sequence>
<organism evidence="2 3">
    <name type="scientific">Portunus trituberculatus</name>
    <name type="common">Swimming crab</name>
    <name type="synonym">Neptunus trituberculatus</name>
    <dbReference type="NCBI Taxonomy" id="210409"/>
    <lineage>
        <taxon>Eukaryota</taxon>
        <taxon>Metazoa</taxon>
        <taxon>Ecdysozoa</taxon>
        <taxon>Arthropoda</taxon>
        <taxon>Crustacea</taxon>
        <taxon>Multicrustacea</taxon>
        <taxon>Malacostraca</taxon>
        <taxon>Eumalacostraca</taxon>
        <taxon>Eucarida</taxon>
        <taxon>Decapoda</taxon>
        <taxon>Pleocyemata</taxon>
        <taxon>Brachyura</taxon>
        <taxon>Eubrachyura</taxon>
        <taxon>Portunoidea</taxon>
        <taxon>Portunidae</taxon>
        <taxon>Portuninae</taxon>
        <taxon>Portunus</taxon>
    </lineage>
</organism>
<evidence type="ECO:0000313" key="3">
    <source>
        <dbReference type="Proteomes" id="UP000324222"/>
    </source>
</evidence>
<feature type="region of interest" description="Disordered" evidence="1">
    <location>
        <begin position="1"/>
        <end position="22"/>
    </location>
</feature>
<proteinExistence type="predicted"/>
<keyword evidence="3" id="KW-1185">Reference proteome</keyword>
<reference evidence="2 3" key="1">
    <citation type="submission" date="2019-05" db="EMBL/GenBank/DDBJ databases">
        <title>Another draft genome of Portunus trituberculatus and its Hox gene families provides insights of decapod evolution.</title>
        <authorList>
            <person name="Jeong J.-H."/>
            <person name="Song I."/>
            <person name="Kim S."/>
            <person name="Choi T."/>
            <person name="Kim D."/>
            <person name="Ryu S."/>
            <person name="Kim W."/>
        </authorList>
    </citation>
    <scope>NUCLEOTIDE SEQUENCE [LARGE SCALE GENOMIC DNA]</scope>
    <source>
        <tissue evidence="2">Muscle</tissue>
    </source>
</reference>
<dbReference type="Proteomes" id="UP000324222">
    <property type="component" value="Unassembled WGS sequence"/>
</dbReference>